<name>A0A7S4RTL2_9DINO</name>
<dbReference type="Pfam" id="PF23513">
    <property type="entry name" value="Microp_apicomplexa_9"/>
    <property type="match status" value="1"/>
</dbReference>
<organism evidence="2">
    <name type="scientific">Alexandrium monilatum</name>
    <dbReference type="NCBI Taxonomy" id="311494"/>
    <lineage>
        <taxon>Eukaryota</taxon>
        <taxon>Sar</taxon>
        <taxon>Alveolata</taxon>
        <taxon>Dinophyceae</taxon>
        <taxon>Gonyaulacales</taxon>
        <taxon>Pyrocystaceae</taxon>
        <taxon>Alexandrium</taxon>
    </lineage>
</organism>
<evidence type="ECO:0000313" key="2">
    <source>
        <dbReference type="EMBL" id="CAE4624646.1"/>
    </source>
</evidence>
<keyword evidence="1" id="KW-0472">Membrane</keyword>
<proteinExistence type="predicted"/>
<sequence length="127" mass="13509">MLAAARRFAAAPLRGAVGSAFWAGAGGLRLAAPQTRSFAAAVTSPRPLSIRMDSLLVKCFIAAVIYFGPQDAAFLGGLFWIWHTKASAISPKKCQKDAAAAVEEFKAKKGLEDVKVSKGRSTWRVSL</sequence>
<protein>
    <submittedName>
        <fullName evidence="2">Uncharacterized protein</fullName>
    </submittedName>
</protein>
<dbReference type="InterPro" id="IPR056348">
    <property type="entry name" value="Microp_apicomplexa_9"/>
</dbReference>
<dbReference type="AlphaFoldDB" id="A0A7S4RTL2"/>
<keyword evidence="1" id="KW-0812">Transmembrane</keyword>
<dbReference type="EMBL" id="HBNR01057292">
    <property type="protein sequence ID" value="CAE4624646.1"/>
    <property type="molecule type" value="Transcribed_RNA"/>
</dbReference>
<reference evidence="2" key="1">
    <citation type="submission" date="2021-01" db="EMBL/GenBank/DDBJ databases">
        <authorList>
            <person name="Corre E."/>
            <person name="Pelletier E."/>
            <person name="Niang G."/>
            <person name="Scheremetjew M."/>
            <person name="Finn R."/>
            <person name="Kale V."/>
            <person name="Holt S."/>
            <person name="Cochrane G."/>
            <person name="Meng A."/>
            <person name="Brown T."/>
            <person name="Cohen L."/>
        </authorList>
    </citation>
    <scope>NUCLEOTIDE SEQUENCE</scope>
    <source>
        <strain evidence="2">CCMP3105</strain>
    </source>
</reference>
<evidence type="ECO:0000256" key="1">
    <source>
        <dbReference type="SAM" id="Phobius"/>
    </source>
</evidence>
<gene>
    <name evidence="2" type="ORF">AMON00008_LOCUS40307</name>
</gene>
<accession>A0A7S4RTL2</accession>
<feature type="transmembrane region" description="Helical" evidence="1">
    <location>
        <begin position="55"/>
        <end position="82"/>
    </location>
</feature>
<keyword evidence="1" id="KW-1133">Transmembrane helix</keyword>